<protein>
    <submittedName>
        <fullName evidence="2">Glycosyltransferase-like protein, family 2</fullName>
    </submittedName>
</protein>
<accession>A0A0G1YSK6</accession>
<dbReference type="GO" id="GO:0016740">
    <property type="term" value="F:transferase activity"/>
    <property type="evidence" value="ECO:0007669"/>
    <property type="project" value="UniProtKB-KW"/>
</dbReference>
<keyword evidence="2" id="KW-0808">Transferase</keyword>
<gene>
    <name evidence="2" type="ORF">UY44_C0002G0004</name>
</gene>
<dbReference type="InterPro" id="IPR029044">
    <property type="entry name" value="Nucleotide-diphossugar_trans"/>
</dbReference>
<name>A0A0G1YSK6_9BACT</name>
<dbReference type="SUPFAM" id="SSF53448">
    <property type="entry name" value="Nucleotide-diphospho-sugar transferases"/>
    <property type="match status" value="1"/>
</dbReference>
<dbReference type="Gene3D" id="3.90.550.10">
    <property type="entry name" value="Spore Coat Polysaccharide Biosynthesis Protein SpsA, Chain A"/>
    <property type="match status" value="1"/>
</dbReference>
<dbReference type="Proteomes" id="UP000033965">
    <property type="component" value="Unassembled WGS sequence"/>
</dbReference>
<evidence type="ECO:0000259" key="1">
    <source>
        <dbReference type="Pfam" id="PF00535"/>
    </source>
</evidence>
<organism evidence="2 3">
    <name type="scientific">Candidatus Kaiserbacteria bacterium GW2011_GWA2_49_19</name>
    <dbReference type="NCBI Taxonomy" id="1618669"/>
    <lineage>
        <taxon>Bacteria</taxon>
        <taxon>Candidatus Kaiseribacteriota</taxon>
    </lineage>
</organism>
<proteinExistence type="predicted"/>
<sequence>MKVSIIIRTYNAEKTLARAIESALTQDFPTDQFEIVIVDDGSTDGTKQLLEKYPSNSRVILVRQENKGTSEAANYGIRVARGDVIILLDADDELMPDAVSALLAMFQEQSINYVYGDYFEEYDGIKNLVHPKDPFKAPAGAFAWRRESLISEGGFIENTIFPEYDILLRTWERWKGARMQKPVFIYHRSKNSITGNVSRVDDSIRMLKDRYPERSLEIGRIRSYALPI</sequence>
<evidence type="ECO:0000313" key="2">
    <source>
        <dbReference type="EMBL" id="KKW09364.1"/>
    </source>
</evidence>
<dbReference type="EMBL" id="LCPZ01000002">
    <property type="protein sequence ID" value="KKW09364.1"/>
    <property type="molecule type" value="Genomic_DNA"/>
</dbReference>
<comment type="caution">
    <text evidence="2">The sequence shown here is derived from an EMBL/GenBank/DDBJ whole genome shotgun (WGS) entry which is preliminary data.</text>
</comment>
<reference evidence="2 3" key="1">
    <citation type="journal article" date="2015" name="Nature">
        <title>rRNA introns, odd ribosomes, and small enigmatic genomes across a large radiation of phyla.</title>
        <authorList>
            <person name="Brown C.T."/>
            <person name="Hug L.A."/>
            <person name="Thomas B.C."/>
            <person name="Sharon I."/>
            <person name="Castelle C.J."/>
            <person name="Singh A."/>
            <person name="Wilkins M.J."/>
            <person name="Williams K.H."/>
            <person name="Banfield J.F."/>
        </authorList>
    </citation>
    <scope>NUCLEOTIDE SEQUENCE [LARGE SCALE GENOMIC DNA]</scope>
</reference>
<dbReference type="CDD" id="cd00761">
    <property type="entry name" value="Glyco_tranf_GTA_type"/>
    <property type="match status" value="1"/>
</dbReference>
<dbReference type="PANTHER" id="PTHR22916:SF64">
    <property type="entry name" value="TRANSFERASE, PUTATIVE-RELATED"/>
    <property type="match status" value="1"/>
</dbReference>
<dbReference type="InterPro" id="IPR001173">
    <property type="entry name" value="Glyco_trans_2-like"/>
</dbReference>
<dbReference type="Pfam" id="PF00535">
    <property type="entry name" value="Glycos_transf_2"/>
    <property type="match status" value="1"/>
</dbReference>
<dbReference type="AlphaFoldDB" id="A0A0G1YSK6"/>
<evidence type="ECO:0000313" key="3">
    <source>
        <dbReference type="Proteomes" id="UP000033965"/>
    </source>
</evidence>
<feature type="domain" description="Glycosyltransferase 2-like" evidence="1">
    <location>
        <begin position="4"/>
        <end position="133"/>
    </location>
</feature>
<dbReference type="PANTHER" id="PTHR22916">
    <property type="entry name" value="GLYCOSYLTRANSFERASE"/>
    <property type="match status" value="1"/>
</dbReference>